<dbReference type="Pfam" id="PF00037">
    <property type="entry name" value="Fer4"/>
    <property type="match status" value="1"/>
</dbReference>
<dbReference type="PROSITE" id="PS00198">
    <property type="entry name" value="4FE4S_FER_1"/>
    <property type="match status" value="1"/>
</dbReference>
<dbReference type="InterPro" id="IPR027417">
    <property type="entry name" value="P-loop_NTPase"/>
</dbReference>
<organism evidence="5 6">
    <name type="scientific">Syntrophotalea carbinolica (strain DSM 2380 / NBRC 103641 / GraBd1)</name>
    <name type="common">Pelobacter carbinolicus</name>
    <dbReference type="NCBI Taxonomy" id="338963"/>
    <lineage>
        <taxon>Bacteria</taxon>
        <taxon>Pseudomonadati</taxon>
        <taxon>Thermodesulfobacteriota</taxon>
        <taxon>Desulfuromonadia</taxon>
        <taxon>Desulfuromonadales</taxon>
        <taxon>Syntrophotaleaceae</taxon>
        <taxon>Syntrophotalea</taxon>
    </lineage>
</organism>
<dbReference type="Gene3D" id="3.30.70.20">
    <property type="match status" value="1"/>
</dbReference>
<dbReference type="Proteomes" id="UP000002534">
    <property type="component" value="Chromosome"/>
</dbReference>
<dbReference type="PROSITE" id="PS51379">
    <property type="entry name" value="4FE4S_FER_2"/>
    <property type="match status" value="2"/>
</dbReference>
<evidence type="ECO:0000256" key="2">
    <source>
        <dbReference type="ARBA" id="ARBA00023004"/>
    </source>
</evidence>
<name>Q3A6K1_SYNC1</name>
<reference evidence="5 6" key="2">
    <citation type="journal article" date="2012" name="BMC Genomics">
        <title>The genome of Pelobacter carbinolicus reveals surprising metabolic capabilities and physiological features.</title>
        <authorList>
            <person name="Aklujkar M."/>
            <person name="Haveman S.A."/>
            <person name="Didonato R.Jr."/>
            <person name="Chertkov O."/>
            <person name="Han C.S."/>
            <person name="Land M.L."/>
            <person name="Brown P."/>
            <person name="Lovley D.R."/>
        </authorList>
    </citation>
    <scope>NUCLEOTIDE SEQUENCE [LARGE SCALE GENOMIC DNA]</scope>
    <source>
        <strain evidence="6">DSM 2380 / NBRC 103641 / GraBd1</strain>
    </source>
</reference>
<dbReference type="InterPro" id="IPR002586">
    <property type="entry name" value="CobQ/CobB/MinD/ParA_Nub-bd_dom"/>
</dbReference>
<dbReference type="STRING" id="338963.Pcar_0747"/>
<dbReference type="RefSeq" id="WP_011340449.1">
    <property type="nucleotide sequence ID" value="NC_007498.2"/>
</dbReference>
<dbReference type="OrthoDB" id="9778602at2"/>
<keyword evidence="6" id="KW-1185">Reference proteome</keyword>
<dbReference type="AlphaFoldDB" id="Q3A6K1"/>
<feature type="domain" description="4Fe-4S ferredoxin-type" evidence="4">
    <location>
        <begin position="95"/>
        <end position="124"/>
    </location>
</feature>
<dbReference type="eggNOG" id="COG1149">
    <property type="taxonomic scope" value="Bacteria"/>
</dbReference>
<evidence type="ECO:0000259" key="4">
    <source>
        <dbReference type="PROSITE" id="PS51379"/>
    </source>
</evidence>
<evidence type="ECO:0000313" key="6">
    <source>
        <dbReference type="Proteomes" id="UP000002534"/>
    </source>
</evidence>
<keyword evidence="2" id="KW-0408">Iron</keyword>
<dbReference type="PANTHER" id="PTHR43534">
    <property type="entry name" value="MIND SUPERFAMILY P-LOOP ATPASE CONTAINING AN INSERTED FERREDOXIN DOMAIN"/>
    <property type="match status" value="1"/>
</dbReference>
<protein>
    <submittedName>
        <fullName evidence="5">NTPase, 4Fe-4S-binding protein</fullName>
    </submittedName>
</protein>
<accession>Q3A6K1</accession>
<evidence type="ECO:0000256" key="3">
    <source>
        <dbReference type="ARBA" id="ARBA00023014"/>
    </source>
</evidence>
<evidence type="ECO:0000256" key="1">
    <source>
        <dbReference type="ARBA" id="ARBA00022723"/>
    </source>
</evidence>
<dbReference type="CDD" id="cd03110">
    <property type="entry name" value="SIMIBI_bact_arch"/>
    <property type="match status" value="1"/>
</dbReference>
<dbReference type="InterPro" id="IPR017896">
    <property type="entry name" value="4Fe4S_Fe-S-bd"/>
</dbReference>
<reference evidence="6" key="1">
    <citation type="submission" date="2005-10" db="EMBL/GenBank/DDBJ databases">
        <title>Complete sequence of Pelobacter carbinolicus DSM 2380.</title>
        <authorList>
            <person name="Copeland A."/>
            <person name="Lucas S."/>
            <person name="Lapidus A."/>
            <person name="Barry K."/>
            <person name="Detter J.C."/>
            <person name="Glavina T."/>
            <person name="Hammon N."/>
            <person name="Israni S."/>
            <person name="Pitluck S."/>
            <person name="Chertkov O."/>
            <person name="Schmutz J."/>
            <person name="Larimer F."/>
            <person name="Land M."/>
            <person name="Kyrpides N."/>
            <person name="Ivanova N."/>
            <person name="Richardson P."/>
        </authorList>
    </citation>
    <scope>NUCLEOTIDE SEQUENCE [LARGE SCALE GENOMIC DNA]</scope>
    <source>
        <strain evidence="6">DSM 2380 / NBRC 103641 / GraBd1</strain>
    </source>
</reference>
<dbReference type="Pfam" id="PF01656">
    <property type="entry name" value="CbiA"/>
    <property type="match status" value="1"/>
</dbReference>
<dbReference type="GO" id="GO:0046872">
    <property type="term" value="F:metal ion binding"/>
    <property type="evidence" value="ECO:0007669"/>
    <property type="project" value="UniProtKB-KW"/>
</dbReference>
<dbReference type="InterPro" id="IPR017900">
    <property type="entry name" value="4Fe4S_Fe_S_CS"/>
</dbReference>
<gene>
    <name evidence="5" type="ordered locus">Pcar_0747</name>
</gene>
<dbReference type="KEGG" id="pca:Pcar_0747"/>
<proteinExistence type="predicted"/>
<dbReference type="SUPFAM" id="SSF54862">
    <property type="entry name" value="4Fe-4S ferredoxins"/>
    <property type="match status" value="1"/>
</dbReference>
<dbReference type="SUPFAM" id="SSF52540">
    <property type="entry name" value="P-loop containing nucleoside triphosphate hydrolases"/>
    <property type="match status" value="1"/>
</dbReference>
<evidence type="ECO:0000313" key="5">
    <source>
        <dbReference type="EMBL" id="ABA88006.1"/>
    </source>
</evidence>
<dbReference type="EMBL" id="CP000142">
    <property type="protein sequence ID" value="ABA88006.1"/>
    <property type="molecule type" value="Genomic_DNA"/>
</dbReference>
<dbReference type="PANTHER" id="PTHR43534:SF1">
    <property type="entry name" value="4FE-4S CLUSTER CONTAINING PARA FAMILY ATPASE PROTEIN"/>
    <property type="match status" value="1"/>
</dbReference>
<dbReference type="GO" id="GO:0051536">
    <property type="term" value="F:iron-sulfur cluster binding"/>
    <property type="evidence" value="ECO:0007669"/>
    <property type="project" value="UniProtKB-KW"/>
</dbReference>
<dbReference type="Gene3D" id="3.40.50.300">
    <property type="entry name" value="P-loop containing nucleotide triphosphate hydrolases"/>
    <property type="match status" value="2"/>
</dbReference>
<keyword evidence="3" id="KW-0411">Iron-sulfur</keyword>
<feature type="domain" description="4Fe-4S ferredoxin-type" evidence="4">
    <location>
        <begin position="59"/>
        <end position="88"/>
    </location>
</feature>
<keyword evidence="1" id="KW-0479">Metal-binding</keyword>
<sequence length="299" mass="31917">MKQLTVISGKGGTGKTSVVASLAFLADQVVLADCDVDAADLHLVLPPTPLSSHPFSGGKQAFIETAKCQLCGTCQKLCRFEAVRGPDTQSGSPESGYSIDSTACEGCGVCAHFCPAEAIRFTDAQNGEWYISDTRVGPMIHARLGIAEENSGKLVSLVREEARKLAKKQQRSTIIIDGSPGIGCPVMASITGTDLALLVTEPTMSGLHDLQRVADLTAHFHIPTIIAINKWDINPEVTAQIKETAKQRKIPVGGLIRYDRSVTAAQISRKTIVELDHAPAAADLRQLWDTVAKALFAEA</sequence>
<dbReference type="HOGENOM" id="CLU_067767_1_0_7"/>